<dbReference type="FunFam" id="1.10.510.10:FF:000624">
    <property type="entry name" value="Mitogen-activated protein kinase"/>
    <property type="match status" value="1"/>
</dbReference>
<keyword evidence="3" id="KW-0808">Transferase</keyword>
<dbReference type="PROSITE" id="PS00107">
    <property type="entry name" value="PROTEIN_KINASE_ATP"/>
    <property type="match status" value="1"/>
</dbReference>
<evidence type="ECO:0000259" key="9">
    <source>
        <dbReference type="PROSITE" id="PS50011"/>
    </source>
</evidence>
<dbReference type="Proteomes" id="UP001237642">
    <property type="component" value="Unassembled WGS sequence"/>
</dbReference>
<evidence type="ECO:0000256" key="2">
    <source>
        <dbReference type="ARBA" id="ARBA00022527"/>
    </source>
</evidence>
<dbReference type="Gene3D" id="3.30.200.20">
    <property type="entry name" value="Phosphorylase Kinase, domain 1"/>
    <property type="match status" value="1"/>
</dbReference>
<evidence type="ECO:0000256" key="6">
    <source>
        <dbReference type="ARBA" id="ARBA00022840"/>
    </source>
</evidence>
<comment type="similarity">
    <text evidence="1">Belongs to the protein kinase superfamily. CMGC Ser/Thr protein kinase family. CDC2/CDKX subfamily.</text>
</comment>
<dbReference type="Pfam" id="PF00069">
    <property type="entry name" value="Pkinase"/>
    <property type="match status" value="2"/>
</dbReference>
<dbReference type="Gene3D" id="1.10.510.10">
    <property type="entry name" value="Transferase(Phosphotransferase) domain 1"/>
    <property type="match status" value="1"/>
</dbReference>
<dbReference type="InterPro" id="IPR017441">
    <property type="entry name" value="Protein_kinase_ATP_BS"/>
</dbReference>
<feature type="binding site" evidence="7">
    <location>
        <position position="195"/>
    </location>
    <ligand>
        <name>ATP</name>
        <dbReference type="ChEBI" id="CHEBI:30616"/>
    </ligand>
</feature>
<comment type="caution">
    <text evidence="10">The sequence shown here is derived from an EMBL/GenBank/DDBJ whole genome shotgun (WGS) entry which is preliminary data.</text>
</comment>
<gene>
    <name evidence="10" type="ORF">POM88_038034</name>
</gene>
<keyword evidence="11" id="KW-1185">Reference proteome</keyword>
<dbReference type="SUPFAM" id="SSF56112">
    <property type="entry name" value="Protein kinase-like (PK-like)"/>
    <property type="match status" value="1"/>
</dbReference>
<evidence type="ECO:0000256" key="4">
    <source>
        <dbReference type="ARBA" id="ARBA00022741"/>
    </source>
</evidence>
<protein>
    <recommendedName>
        <fullName evidence="9">Protein kinase domain-containing protein</fullName>
    </recommendedName>
</protein>
<dbReference type="InterPro" id="IPR008271">
    <property type="entry name" value="Ser/Thr_kinase_AS"/>
</dbReference>
<organism evidence="10 11">
    <name type="scientific">Heracleum sosnowskyi</name>
    <dbReference type="NCBI Taxonomy" id="360622"/>
    <lineage>
        <taxon>Eukaryota</taxon>
        <taxon>Viridiplantae</taxon>
        <taxon>Streptophyta</taxon>
        <taxon>Embryophyta</taxon>
        <taxon>Tracheophyta</taxon>
        <taxon>Spermatophyta</taxon>
        <taxon>Magnoliopsida</taxon>
        <taxon>eudicotyledons</taxon>
        <taxon>Gunneridae</taxon>
        <taxon>Pentapetalae</taxon>
        <taxon>asterids</taxon>
        <taxon>campanulids</taxon>
        <taxon>Apiales</taxon>
        <taxon>Apiaceae</taxon>
        <taxon>Apioideae</taxon>
        <taxon>apioid superclade</taxon>
        <taxon>Tordylieae</taxon>
        <taxon>Tordyliinae</taxon>
        <taxon>Heracleum</taxon>
    </lineage>
</organism>
<evidence type="ECO:0000256" key="8">
    <source>
        <dbReference type="RuleBase" id="RU000304"/>
    </source>
</evidence>
<keyword evidence="6 7" id="KW-0067">ATP-binding</keyword>
<dbReference type="SMART" id="SM00220">
    <property type="entry name" value="S_TKc"/>
    <property type="match status" value="1"/>
</dbReference>
<dbReference type="EMBL" id="JAUIZM010000008">
    <property type="protein sequence ID" value="KAK1371942.1"/>
    <property type="molecule type" value="Genomic_DNA"/>
</dbReference>
<dbReference type="GO" id="GO:0005524">
    <property type="term" value="F:ATP binding"/>
    <property type="evidence" value="ECO:0007669"/>
    <property type="project" value="UniProtKB-UniRule"/>
</dbReference>
<proteinExistence type="inferred from homology"/>
<dbReference type="GO" id="GO:0004674">
    <property type="term" value="F:protein serine/threonine kinase activity"/>
    <property type="evidence" value="ECO:0007669"/>
    <property type="project" value="UniProtKB-KW"/>
</dbReference>
<feature type="domain" description="Protein kinase" evidence="9">
    <location>
        <begin position="166"/>
        <end position="416"/>
    </location>
</feature>
<keyword evidence="2 8" id="KW-0723">Serine/threonine-protein kinase</keyword>
<name>A0AAD8MGD7_9APIA</name>
<evidence type="ECO:0000256" key="3">
    <source>
        <dbReference type="ARBA" id="ARBA00022679"/>
    </source>
</evidence>
<keyword evidence="4 7" id="KW-0547">Nucleotide-binding</keyword>
<evidence type="ECO:0000256" key="5">
    <source>
        <dbReference type="ARBA" id="ARBA00022777"/>
    </source>
</evidence>
<dbReference type="InterPro" id="IPR000719">
    <property type="entry name" value="Prot_kinase_dom"/>
</dbReference>
<reference evidence="10" key="2">
    <citation type="submission" date="2023-05" db="EMBL/GenBank/DDBJ databases">
        <authorList>
            <person name="Schelkunov M.I."/>
        </authorList>
    </citation>
    <scope>NUCLEOTIDE SEQUENCE</scope>
    <source>
        <strain evidence="10">Hsosn_3</strain>
        <tissue evidence="10">Leaf</tissue>
    </source>
</reference>
<dbReference type="PANTHER" id="PTHR24056">
    <property type="entry name" value="CELL DIVISION PROTEIN KINASE"/>
    <property type="match status" value="1"/>
</dbReference>
<dbReference type="PROSITE" id="PS00108">
    <property type="entry name" value="PROTEIN_KINASE_ST"/>
    <property type="match status" value="1"/>
</dbReference>
<dbReference type="PROSITE" id="PS50011">
    <property type="entry name" value="PROTEIN_KINASE_DOM"/>
    <property type="match status" value="1"/>
</dbReference>
<evidence type="ECO:0000313" key="10">
    <source>
        <dbReference type="EMBL" id="KAK1371942.1"/>
    </source>
</evidence>
<dbReference type="InterPro" id="IPR011009">
    <property type="entry name" value="Kinase-like_dom_sf"/>
</dbReference>
<evidence type="ECO:0000313" key="11">
    <source>
        <dbReference type="Proteomes" id="UP001237642"/>
    </source>
</evidence>
<dbReference type="InterPro" id="IPR050108">
    <property type="entry name" value="CDK"/>
</dbReference>
<accession>A0AAD8MGD7</accession>
<dbReference type="GO" id="GO:0005634">
    <property type="term" value="C:nucleus"/>
    <property type="evidence" value="ECO:0007669"/>
    <property type="project" value="TreeGrafter"/>
</dbReference>
<keyword evidence="5" id="KW-0418">Kinase</keyword>
<dbReference type="AlphaFoldDB" id="A0AAD8MGD7"/>
<evidence type="ECO:0000256" key="7">
    <source>
        <dbReference type="PROSITE-ProRule" id="PRU10141"/>
    </source>
</evidence>
<sequence length="427" mass="48790">MDDLSEKFQQSIIDEISKTRNFVSEELMVINEKIDRLQIRNAQTEQGMFYTRKKEDLSKALKQTLIVIDEMLEPQKFYSDFFAGELKVISEKIQSLNDQKFETEEDMSKFHTKAMEDLLTKLEQNVIDEISTRRCFISRELKVINERIEDFEKEETYLGMEFLEHYAQESVIGEGSMGRVYKVRDLKTRKVCAMKSIGLDGNHLTPKVAREISTLFEIEHDNIVKLEKKGGKIDVNIAKDWLKALLLAIDFLHERDIIHCDLKPENIIIDSNLKLKIGGFGSVRRILDDTMLSPVTTAPFTAPELLLGSNGYGKPIDIWAIGCIFAEMVEGKSLFGPEDESEIRILHEIFRKIGTPSQNSWLFFLPNFLEDVHQYPEASEILPNLDVVGNDLIKKMLAVDPLERITAGDALKHPYIKAGDVSVGEIA</sequence>
<reference evidence="10" key="1">
    <citation type="submission" date="2023-02" db="EMBL/GenBank/DDBJ databases">
        <title>Genome of toxic invasive species Heracleum sosnowskyi carries increased number of genes despite the absence of recent whole-genome duplications.</title>
        <authorList>
            <person name="Schelkunov M."/>
            <person name="Shtratnikova V."/>
            <person name="Makarenko M."/>
            <person name="Klepikova A."/>
            <person name="Omelchenko D."/>
            <person name="Novikova G."/>
            <person name="Obukhova E."/>
            <person name="Bogdanov V."/>
            <person name="Penin A."/>
            <person name="Logacheva M."/>
        </authorList>
    </citation>
    <scope>NUCLEOTIDE SEQUENCE</scope>
    <source>
        <strain evidence="10">Hsosn_3</strain>
        <tissue evidence="10">Leaf</tissue>
    </source>
</reference>
<evidence type="ECO:0000256" key="1">
    <source>
        <dbReference type="ARBA" id="ARBA00006485"/>
    </source>
</evidence>